<evidence type="ECO:0000256" key="2">
    <source>
        <dbReference type="ARBA" id="ARBA00008882"/>
    </source>
</evidence>
<dbReference type="PRINTS" id="PR01840">
    <property type="entry name" value="TATCFAMILY"/>
</dbReference>
<keyword evidence="7" id="KW-0150">Chloroplast</keyword>
<evidence type="ECO:0000256" key="5">
    <source>
        <dbReference type="ARBA" id="ARBA00023136"/>
    </source>
</evidence>
<keyword evidence="4 6" id="KW-1133">Transmembrane helix</keyword>
<protein>
    <submittedName>
        <fullName evidence="7">TatC</fullName>
    </submittedName>
</protein>
<dbReference type="InterPro" id="IPR019820">
    <property type="entry name" value="Sec-indep_translocase_CS"/>
</dbReference>
<feature type="transmembrane region" description="Helical" evidence="6">
    <location>
        <begin position="230"/>
        <end position="250"/>
    </location>
</feature>
<dbReference type="GO" id="GO:0065002">
    <property type="term" value="P:intracellular protein transmembrane transport"/>
    <property type="evidence" value="ECO:0007669"/>
    <property type="project" value="TreeGrafter"/>
</dbReference>
<evidence type="ECO:0000256" key="6">
    <source>
        <dbReference type="SAM" id="Phobius"/>
    </source>
</evidence>
<keyword evidence="5 6" id="KW-0472">Membrane</keyword>
<dbReference type="PANTHER" id="PTHR30371">
    <property type="entry name" value="SEC-INDEPENDENT PROTEIN TRANSLOCASE PROTEIN TATC"/>
    <property type="match status" value="1"/>
</dbReference>
<reference evidence="7" key="1">
    <citation type="submission" date="2019-03" db="EMBL/GenBank/DDBJ databases">
        <title>Phycologia Chloroplast and mitochondrial genomes of Kumanoa mahlacensis.</title>
        <authorList>
            <person name="Fang K."/>
        </authorList>
    </citation>
    <scope>NUCLEOTIDE SEQUENCE</scope>
    <source>
        <strain evidence="7">SAS-FKP1701</strain>
    </source>
</reference>
<gene>
    <name evidence="7" type="primary">tatC</name>
</gene>
<dbReference type="PANTHER" id="PTHR30371:SF0">
    <property type="entry name" value="SEC-INDEPENDENT PROTEIN TRANSLOCASE PROTEIN TATC, CHLOROPLASTIC-RELATED"/>
    <property type="match status" value="1"/>
</dbReference>
<evidence type="ECO:0000256" key="4">
    <source>
        <dbReference type="ARBA" id="ARBA00022989"/>
    </source>
</evidence>
<accession>A0A8K1YU47</accession>
<feature type="transmembrane region" description="Helical" evidence="6">
    <location>
        <begin position="205"/>
        <end position="224"/>
    </location>
</feature>
<geneLocation type="chloroplast" evidence="7"/>
<comment type="subcellular location">
    <subcellularLocation>
        <location evidence="1">Membrane</location>
        <topology evidence="1">Multi-pass membrane protein</topology>
    </subcellularLocation>
</comment>
<dbReference type="GO" id="GO:0043953">
    <property type="term" value="P:protein transport by the Tat complex"/>
    <property type="evidence" value="ECO:0007669"/>
    <property type="project" value="TreeGrafter"/>
</dbReference>
<dbReference type="AlphaFoldDB" id="A0A8K1YU47"/>
<keyword evidence="3 6" id="KW-0812">Transmembrane</keyword>
<dbReference type="HAMAP" id="MF_00902">
    <property type="entry name" value="TatC"/>
    <property type="match status" value="1"/>
</dbReference>
<name>A0A8K1YU47_9FLOR</name>
<dbReference type="NCBIfam" id="TIGR00945">
    <property type="entry name" value="tatC"/>
    <property type="match status" value="1"/>
</dbReference>
<feature type="transmembrane region" description="Helical" evidence="6">
    <location>
        <begin position="38"/>
        <end position="56"/>
    </location>
</feature>
<dbReference type="InterPro" id="IPR002033">
    <property type="entry name" value="TatC"/>
</dbReference>
<feature type="transmembrane region" description="Helical" evidence="6">
    <location>
        <begin position="170"/>
        <end position="193"/>
    </location>
</feature>
<dbReference type="Pfam" id="PF00902">
    <property type="entry name" value="TatC"/>
    <property type="match status" value="1"/>
</dbReference>
<sequence length="252" mass="28400">MKYVIKKKQLINSTNQLNLINKAEMSITEHLDELRQRIIATLIMFSLTSVVSFMFTKQLTSILQKPSDGVKFLQLAPGEYFFVSIKIAIYSGLMLSCPFAIYQIIMFILPGLTSKEIKIIIPALLGSAILFFVGIIFGYLILAPAALQFFIHYGAEIIEPLWSFEQYFDFILLLLFSTGLAFQIPIIQVTLGVFNIVSSKQMVKIWKYIVFISTIIGAIVTPSTDPLTQIIMSAAILLLYFSGIMILITMKK</sequence>
<feature type="transmembrane region" description="Helical" evidence="6">
    <location>
        <begin position="87"/>
        <end position="109"/>
    </location>
</feature>
<dbReference type="EMBL" id="MK641509">
    <property type="protein sequence ID" value="UEQ11892.1"/>
    <property type="molecule type" value="Genomic_DNA"/>
</dbReference>
<keyword evidence="7" id="KW-0934">Plastid</keyword>
<dbReference type="GO" id="GO:0033281">
    <property type="term" value="C:TAT protein transport complex"/>
    <property type="evidence" value="ECO:0007669"/>
    <property type="project" value="TreeGrafter"/>
</dbReference>
<feature type="transmembrane region" description="Helical" evidence="6">
    <location>
        <begin position="121"/>
        <end position="150"/>
    </location>
</feature>
<dbReference type="GO" id="GO:0009977">
    <property type="term" value="F:proton motive force dependent protein transmembrane transporter activity"/>
    <property type="evidence" value="ECO:0007669"/>
    <property type="project" value="TreeGrafter"/>
</dbReference>
<proteinExistence type="inferred from homology"/>
<dbReference type="PROSITE" id="PS01218">
    <property type="entry name" value="TATC"/>
    <property type="match status" value="1"/>
</dbReference>
<comment type="similarity">
    <text evidence="2">Belongs to the TatC family.</text>
</comment>
<evidence type="ECO:0000313" key="7">
    <source>
        <dbReference type="EMBL" id="UEQ11892.1"/>
    </source>
</evidence>
<evidence type="ECO:0000256" key="1">
    <source>
        <dbReference type="ARBA" id="ARBA00004141"/>
    </source>
</evidence>
<evidence type="ECO:0000256" key="3">
    <source>
        <dbReference type="ARBA" id="ARBA00022692"/>
    </source>
</evidence>
<organism evidence="7">
    <name type="scientific">Kumanoa mahlacensis</name>
    <dbReference type="NCBI Taxonomy" id="1196387"/>
    <lineage>
        <taxon>Eukaryota</taxon>
        <taxon>Rhodophyta</taxon>
        <taxon>Florideophyceae</taxon>
        <taxon>Nemaliophycidae</taxon>
        <taxon>Batrachospermales</taxon>
        <taxon>Batrachospermaceae</taxon>
        <taxon>Kumanoa</taxon>
    </lineage>
</organism>